<name>A0AAD9MIP1_PROWI</name>
<evidence type="ECO:0000256" key="9">
    <source>
        <dbReference type="ARBA" id="ARBA00022840"/>
    </source>
</evidence>
<feature type="domain" description="Helicase C-terminal" evidence="15">
    <location>
        <begin position="402"/>
        <end position="549"/>
    </location>
</feature>
<evidence type="ECO:0000259" key="14">
    <source>
        <dbReference type="PROSITE" id="PS51192"/>
    </source>
</evidence>
<keyword evidence="5" id="KW-0698">rRNA processing</keyword>
<organism evidence="16 17">
    <name type="scientific">Prototheca wickerhamii</name>
    <dbReference type="NCBI Taxonomy" id="3111"/>
    <lineage>
        <taxon>Eukaryota</taxon>
        <taxon>Viridiplantae</taxon>
        <taxon>Chlorophyta</taxon>
        <taxon>core chlorophytes</taxon>
        <taxon>Trebouxiophyceae</taxon>
        <taxon>Chlorellales</taxon>
        <taxon>Chlorellaceae</taxon>
        <taxon>Prototheca</taxon>
    </lineage>
</organism>
<dbReference type="Pfam" id="PF00271">
    <property type="entry name" value="Helicase_C"/>
    <property type="match status" value="1"/>
</dbReference>
<dbReference type="PANTHER" id="PTHR47958">
    <property type="entry name" value="ATP-DEPENDENT RNA HELICASE DBP3"/>
    <property type="match status" value="1"/>
</dbReference>
<comment type="function">
    <text evidence="11">ATP-dependent RNA helicase required for 60S ribosomal subunit synthesis. Involved in efficient pre-rRNA processing, predominantly at site A3, which is necessary for the normal formation of 25S and 5.8S rRNAs.</text>
</comment>
<dbReference type="InterPro" id="IPR000629">
    <property type="entry name" value="RNA-helicase_DEAD-box_CS"/>
</dbReference>
<evidence type="ECO:0000256" key="6">
    <source>
        <dbReference type="ARBA" id="ARBA00022741"/>
    </source>
</evidence>
<evidence type="ECO:0000256" key="3">
    <source>
        <dbReference type="ARBA" id="ARBA00012552"/>
    </source>
</evidence>
<comment type="caution">
    <text evidence="16">The sequence shown here is derived from an EMBL/GenBank/DDBJ whole genome shotgun (WGS) entry which is preliminary data.</text>
</comment>
<comment type="subcellular location">
    <subcellularLocation>
        <location evidence="1">Nucleus</location>
        <location evidence="1">Nucleolus</location>
    </subcellularLocation>
</comment>
<feature type="compositionally biased region" description="Basic and acidic residues" evidence="13">
    <location>
        <begin position="79"/>
        <end position="119"/>
    </location>
</feature>
<evidence type="ECO:0000313" key="16">
    <source>
        <dbReference type="EMBL" id="KAK2078737.1"/>
    </source>
</evidence>
<evidence type="ECO:0000256" key="2">
    <source>
        <dbReference type="ARBA" id="ARBA00009334"/>
    </source>
</evidence>
<feature type="compositionally biased region" description="Basic and acidic residues" evidence="13">
    <location>
        <begin position="15"/>
        <end position="24"/>
    </location>
</feature>
<keyword evidence="7 12" id="KW-0378">Hydrolase</keyword>
<evidence type="ECO:0000256" key="13">
    <source>
        <dbReference type="SAM" id="MobiDB-lite"/>
    </source>
</evidence>
<dbReference type="Proteomes" id="UP001255856">
    <property type="component" value="Unassembled WGS sequence"/>
</dbReference>
<keyword evidence="6 12" id="KW-0547">Nucleotide-binding</keyword>
<feature type="compositionally biased region" description="Pro residues" evidence="13">
    <location>
        <begin position="603"/>
        <end position="614"/>
    </location>
</feature>
<gene>
    <name evidence="16" type="ORF">QBZ16_003577</name>
</gene>
<feature type="domain" description="Helicase ATP-binding" evidence="14">
    <location>
        <begin position="186"/>
        <end position="342"/>
    </location>
</feature>
<dbReference type="PROSITE" id="PS00039">
    <property type="entry name" value="DEAD_ATP_HELICASE"/>
    <property type="match status" value="1"/>
</dbReference>
<sequence length="686" mass="74148">MGVDFLARKAAKKAGKQDRKQVERRVRKKKGPRRLCRGVCFQDPLLKPEDLEEGDEPAAWLSKNEQAEAAPQETTMESRIARELIKKQAETGKQAEGKPNKKEKQDGSRKQPAAEEAPPKRRKLSTSSRLGQEAAERPLPGPEHGGGAAPTAQGAAPLLAAFPDLIQRFMVSKGFQEPTPVQEQAWPALLRGDNVRAVAEPGAGKTLAFLLPGAVRLAAQAPRRGQPLALVLEPTRELAQQVAAVWKDLTRLTGLECGVIHGGVPKQEHIEYLGYVKYLVLDEADRLLSMGFAPQLDRLKRLLRLDRPREGAARPQVALFTATFPAEVATLADVWLENTELAAGEQTANDDGDRPATPTTPAVCVIESEGPSARSISQTVTQVVQVCAEHRKPAKLLRHLAALERLAVERGERNRPRVLVFANRIKTVKFLQRLLAQEEAVEGGRARARRVAERDAALAEFKSGKAQILVASDVAARGLHIQNLPYVVNYDFPTSLDQYIHRVGRTGRLAAHGHAFSFFTRELAPLAGALVALLEAHDAELDPNLVKLAEAFETVKAKLGEAGKLNDVLGQLGLKARKVKKAKAAAGDAPPATQGDAGEPVTASPPAPPAAAPAPRPAYIEAATFEGAKPGYYFGRYCGKVGYHFDRVAAKTAAEDDVPALGTGKGRKKALPGRLRRKIMNSKLAA</sequence>
<dbReference type="InterPro" id="IPR001650">
    <property type="entry name" value="Helicase_C-like"/>
</dbReference>
<dbReference type="CDD" id="cd18787">
    <property type="entry name" value="SF2_C_DEAD"/>
    <property type="match status" value="1"/>
</dbReference>
<dbReference type="SUPFAM" id="SSF52540">
    <property type="entry name" value="P-loop containing nucleoside triphosphate hydrolases"/>
    <property type="match status" value="1"/>
</dbReference>
<feature type="region of interest" description="Disordered" evidence="13">
    <location>
        <begin position="584"/>
        <end position="614"/>
    </location>
</feature>
<keyword evidence="10" id="KW-0539">Nucleus</keyword>
<dbReference type="InterPro" id="IPR027417">
    <property type="entry name" value="P-loop_NTPase"/>
</dbReference>
<proteinExistence type="inferred from homology"/>
<reference evidence="16" key="1">
    <citation type="submission" date="2021-01" db="EMBL/GenBank/DDBJ databases">
        <authorList>
            <person name="Eckstrom K.M.E."/>
        </authorList>
    </citation>
    <scope>NUCLEOTIDE SEQUENCE</scope>
    <source>
        <strain evidence="16">UVCC 0001</strain>
    </source>
</reference>
<dbReference type="Gene3D" id="3.40.50.300">
    <property type="entry name" value="P-loop containing nucleotide triphosphate hydrolases"/>
    <property type="match status" value="3"/>
</dbReference>
<evidence type="ECO:0000256" key="4">
    <source>
        <dbReference type="ARBA" id="ARBA00022517"/>
    </source>
</evidence>
<evidence type="ECO:0000256" key="1">
    <source>
        <dbReference type="ARBA" id="ARBA00004604"/>
    </source>
</evidence>
<evidence type="ECO:0000256" key="8">
    <source>
        <dbReference type="ARBA" id="ARBA00022806"/>
    </source>
</evidence>
<dbReference type="GO" id="GO:0005524">
    <property type="term" value="F:ATP binding"/>
    <property type="evidence" value="ECO:0007669"/>
    <property type="project" value="UniProtKB-KW"/>
</dbReference>
<dbReference type="SMART" id="SM00487">
    <property type="entry name" value="DEXDc"/>
    <property type="match status" value="1"/>
</dbReference>
<dbReference type="PROSITE" id="PS51194">
    <property type="entry name" value="HELICASE_CTER"/>
    <property type="match status" value="1"/>
</dbReference>
<dbReference type="EMBL" id="JASFZW010000004">
    <property type="protein sequence ID" value="KAK2078737.1"/>
    <property type="molecule type" value="Genomic_DNA"/>
</dbReference>
<feature type="region of interest" description="Disordered" evidence="13">
    <location>
        <begin position="1"/>
        <end position="152"/>
    </location>
</feature>
<feature type="compositionally biased region" description="Basic residues" evidence="13">
    <location>
        <begin position="25"/>
        <end position="36"/>
    </location>
</feature>
<evidence type="ECO:0000256" key="12">
    <source>
        <dbReference type="RuleBase" id="RU000492"/>
    </source>
</evidence>
<protein>
    <recommendedName>
        <fullName evidence="3">RNA helicase</fullName>
        <ecNumber evidence="3">3.6.4.13</ecNumber>
    </recommendedName>
</protein>
<accession>A0AAD9MIP1</accession>
<keyword evidence="8 12" id="KW-0347">Helicase</keyword>
<dbReference type="GO" id="GO:0003724">
    <property type="term" value="F:RNA helicase activity"/>
    <property type="evidence" value="ECO:0007669"/>
    <property type="project" value="UniProtKB-EC"/>
</dbReference>
<keyword evidence="17" id="KW-1185">Reference proteome</keyword>
<dbReference type="InterPro" id="IPR044742">
    <property type="entry name" value="DEAD/DEAH_RhlB"/>
</dbReference>
<dbReference type="EC" id="3.6.4.13" evidence="3"/>
<keyword evidence="4" id="KW-0690">Ribosome biogenesis</keyword>
<evidence type="ECO:0000256" key="7">
    <source>
        <dbReference type="ARBA" id="ARBA00022801"/>
    </source>
</evidence>
<keyword evidence="9 12" id="KW-0067">ATP-binding</keyword>
<evidence type="ECO:0000256" key="10">
    <source>
        <dbReference type="ARBA" id="ARBA00023242"/>
    </source>
</evidence>
<dbReference type="InterPro" id="IPR014001">
    <property type="entry name" value="Helicase_ATP-bd"/>
</dbReference>
<dbReference type="PROSITE" id="PS51192">
    <property type="entry name" value="HELICASE_ATP_BIND_1"/>
    <property type="match status" value="1"/>
</dbReference>
<dbReference type="AlphaFoldDB" id="A0AAD9MIP1"/>
<evidence type="ECO:0000313" key="17">
    <source>
        <dbReference type="Proteomes" id="UP001255856"/>
    </source>
</evidence>
<dbReference type="Pfam" id="PF00270">
    <property type="entry name" value="DEAD"/>
    <property type="match status" value="2"/>
</dbReference>
<dbReference type="SMART" id="SM00490">
    <property type="entry name" value="HELICc"/>
    <property type="match status" value="1"/>
</dbReference>
<comment type="similarity">
    <text evidence="2">Belongs to the DEAD box helicase family. DDX5/DBP2 subfamily.</text>
</comment>
<dbReference type="GO" id="GO:0016787">
    <property type="term" value="F:hydrolase activity"/>
    <property type="evidence" value="ECO:0007669"/>
    <property type="project" value="UniProtKB-KW"/>
</dbReference>
<evidence type="ECO:0000259" key="15">
    <source>
        <dbReference type="PROSITE" id="PS51194"/>
    </source>
</evidence>
<dbReference type="CDD" id="cd00268">
    <property type="entry name" value="DEADc"/>
    <property type="match status" value="1"/>
</dbReference>
<dbReference type="InterPro" id="IPR011545">
    <property type="entry name" value="DEAD/DEAH_box_helicase_dom"/>
</dbReference>
<evidence type="ECO:0000256" key="5">
    <source>
        <dbReference type="ARBA" id="ARBA00022552"/>
    </source>
</evidence>
<evidence type="ECO:0000256" key="11">
    <source>
        <dbReference type="ARBA" id="ARBA00037449"/>
    </source>
</evidence>
<dbReference type="GO" id="GO:0003676">
    <property type="term" value="F:nucleic acid binding"/>
    <property type="evidence" value="ECO:0007669"/>
    <property type="project" value="InterPro"/>
</dbReference>